<dbReference type="InterPro" id="IPR046960">
    <property type="entry name" value="PPR_At4g14850-like_plant"/>
</dbReference>
<keyword evidence="1" id="KW-0677">Repeat</keyword>
<feature type="repeat" description="PPR" evidence="2">
    <location>
        <begin position="431"/>
        <end position="465"/>
    </location>
</feature>
<reference evidence="3" key="1">
    <citation type="submission" date="2021-08" db="EMBL/GenBank/DDBJ databases">
        <title>WGS assembly of Ceratopteris richardii.</title>
        <authorList>
            <person name="Marchant D.B."/>
            <person name="Chen G."/>
            <person name="Jenkins J."/>
            <person name="Shu S."/>
            <person name="Leebens-Mack J."/>
            <person name="Grimwood J."/>
            <person name="Schmutz J."/>
            <person name="Soltis P."/>
            <person name="Soltis D."/>
            <person name="Chen Z.-H."/>
        </authorList>
    </citation>
    <scope>NUCLEOTIDE SEQUENCE</scope>
    <source>
        <strain evidence="3">Whitten #5841</strain>
        <tissue evidence="3">Leaf</tissue>
    </source>
</reference>
<dbReference type="EMBL" id="CM035418">
    <property type="protein sequence ID" value="KAH7421842.1"/>
    <property type="molecule type" value="Genomic_DNA"/>
</dbReference>
<dbReference type="OrthoDB" id="185373at2759"/>
<keyword evidence="4" id="KW-1185">Reference proteome</keyword>
<evidence type="ECO:0000313" key="3">
    <source>
        <dbReference type="EMBL" id="KAH7421842.1"/>
    </source>
</evidence>
<dbReference type="Pfam" id="PF13041">
    <property type="entry name" value="PPR_2"/>
    <property type="match status" value="3"/>
</dbReference>
<sequence length="655" mass="72835">MLENAQGNILSETSSFSTLCKHGRLPYISILRECIRAKDAAEGRLVHAHLVDCAEEFPNISVWTTVIDMYSKCGFIHDARSVFNSLSCHNVVSWTAMISGYARCLDTADEALVLFQRLLLDVWVIPNEFTFLSVFNACSNLGRLEFGRMVHIFMTESGIESGIGPESFVGTALINMYSKCDDIEDAQRVFESMSYTEAATWTILINGYAKQGLADEALQLFKQMQCQGLSPDNVAFAGVLVVCASSACLNEGRRVHATLTSHRLNSNPVIESALLDMYCKCGSIGDAVELFNRLEMKSLVPGNTMLSGYVNYGMLEDAFKLYSRMVDCSNHVTFVTILKGCVTMKDFERGQYIHMDIICQRLDCNLSVQNALIDFYVNLERLEDARRVFEKVSARDNVSWTVMIAGCIRRGHIDEANSLFSKMESDMVAPNEITFLSIITACSAVGHLEQSMEIHSKILKCGMESRLFIANALIDMYSKCGEMYSACLIFDKLLCQDIIAWNAIISGCAFHGLGKESLLLIMEMQQAGITPNDVTFLGVLSACSRTGMIEEGFSIYHFMVEKQQVLPTADHLVCIVDLLARVGHVEAAETIIRSLPLHIPVVVWRALLNACRLHAYVQLAKCVIENLLSCEQQDASLFALLSNIMVTVVEDSENQ</sequence>
<dbReference type="GO" id="GO:0003723">
    <property type="term" value="F:RNA binding"/>
    <property type="evidence" value="ECO:0007669"/>
    <property type="project" value="InterPro"/>
</dbReference>
<feature type="repeat" description="PPR" evidence="2">
    <location>
        <begin position="197"/>
        <end position="231"/>
    </location>
</feature>
<name>A0A8T2TGW6_CERRI</name>
<feature type="repeat" description="PPR" evidence="2">
    <location>
        <begin position="59"/>
        <end position="93"/>
    </location>
</feature>
<dbReference type="GO" id="GO:0009451">
    <property type="term" value="P:RNA modification"/>
    <property type="evidence" value="ECO:0007669"/>
    <property type="project" value="InterPro"/>
</dbReference>
<evidence type="ECO:0000256" key="1">
    <source>
        <dbReference type="ARBA" id="ARBA00022737"/>
    </source>
</evidence>
<feature type="repeat" description="PPR" evidence="2">
    <location>
        <begin position="396"/>
        <end position="430"/>
    </location>
</feature>
<dbReference type="InterPro" id="IPR002885">
    <property type="entry name" value="PPR_rpt"/>
</dbReference>
<dbReference type="NCBIfam" id="TIGR00756">
    <property type="entry name" value="PPR"/>
    <property type="match status" value="5"/>
</dbReference>
<dbReference type="FunFam" id="1.25.40.10:FF:000158">
    <property type="entry name" value="pentatricopeptide repeat-containing protein At2g33680"/>
    <property type="match status" value="1"/>
</dbReference>
<dbReference type="InterPro" id="IPR011990">
    <property type="entry name" value="TPR-like_helical_dom_sf"/>
</dbReference>
<dbReference type="FunFam" id="1.25.40.10:FF:000031">
    <property type="entry name" value="Pentatricopeptide repeat-containing protein mitochondrial"/>
    <property type="match status" value="1"/>
</dbReference>
<evidence type="ECO:0000313" key="4">
    <source>
        <dbReference type="Proteomes" id="UP000825935"/>
    </source>
</evidence>
<dbReference type="AlphaFoldDB" id="A0A8T2TGW6"/>
<protein>
    <recommendedName>
        <fullName evidence="5">Pentatricopeptide repeat-containing protein</fullName>
    </recommendedName>
</protein>
<dbReference type="PROSITE" id="PS51375">
    <property type="entry name" value="PPR"/>
    <property type="match status" value="6"/>
</dbReference>
<evidence type="ECO:0000256" key="2">
    <source>
        <dbReference type="PROSITE-ProRule" id="PRU00708"/>
    </source>
</evidence>
<accession>A0A8T2TGW6</accession>
<dbReference type="PANTHER" id="PTHR24015:SF548">
    <property type="entry name" value="OS08G0340900 PROTEIN"/>
    <property type="match status" value="1"/>
</dbReference>
<dbReference type="PANTHER" id="PTHR24015">
    <property type="entry name" value="OS07G0578800 PROTEIN-RELATED"/>
    <property type="match status" value="1"/>
</dbReference>
<dbReference type="Pfam" id="PF01535">
    <property type="entry name" value="PPR"/>
    <property type="match status" value="6"/>
</dbReference>
<dbReference type="FunFam" id="1.25.40.10:FF:000396">
    <property type="entry name" value="Pentatricopeptide repeat-containing protein At2g36730"/>
    <property type="match status" value="1"/>
</dbReference>
<dbReference type="OMA" id="ECIRAKD"/>
<dbReference type="Proteomes" id="UP000825935">
    <property type="component" value="Chromosome 13"/>
</dbReference>
<dbReference type="Gene3D" id="1.25.40.10">
    <property type="entry name" value="Tetratricopeptide repeat domain"/>
    <property type="match status" value="5"/>
</dbReference>
<proteinExistence type="predicted"/>
<comment type="caution">
    <text evidence="3">The sequence shown here is derived from an EMBL/GenBank/DDBJ whole genome shotgun (WGS) entry which is preliminary data.</text>
</comment>
<feature type="repeat" description="PPR" evidence="2">
    <location>
        <begin position="497"/>
        <end position="531"/>
    </location>
</feature>
<gene>
    <name evidence="3" type="ORF">KP509_13G078100</name>
</gene>
<feature type="repeat" description="PPR" evidence="2">
    <location>
        <begin position="267"/>
        <end position="301"/>
    </location>
</feature>
<dbReference type="GO" id="GO:0048731">
    <property type="term" value="P:system development"/>
    <property type="evidence" value="ECO:0007669"/>
    <property type="project" value="UniProtKB-ARBA"/>
</dbReference>
<organism evidence="3 4">
    <name type="scientific">Ceratopteris richardii</name>
    <name type="common">Triangle waterfern</name>
    <dbReference type="NCBI Taxonomy" id="49495"/>
    <lineage>
        <taxon>Eukaryota</taxon>
        <taxon>Viridiplantae</taxon>
        <taxon>Streptophyta</taxon>
        <taxon>Embryophyta</taxon>
        <taxon>Tracheophyta</taxon>
        <taxon>Polypodiopsida</taxon>
        <taxon>Polypodiidae</taxon>
        <taxon>Polypodiales</taxon>
        <taxon>Pteridineae</taxon>
        <taxon>Pteridaceae</taxon>
        <taxon>Parkerioideae</taxon>
        <taxon>Ceratopteris</taxon>
    </lineage>
</organism>
<evidence type="ECO:0008006" key="5">
    <source>
        <dbReference type="Google" id="ProtNLM"/>
    </source>
</evidence>